<dbReference type="EMBL" id="QXFT01000355">
    <property type="protein sequence ID" value="KAE9346313.1"/>
    <property type="molecule type" value="Genomic_DNA"/>
</dbReference>
<evidence type="ECO:0000313" key="1">
    <source>
        <dbReference type="EMBL" id="KAE9027820.1"/>
    </source>
</evidence>
<evidence type="ECO:0000313" key="2">
    <source>
        <dbReference type="EMBL" id="KAE9346313.1"/>
    </source>
</evidence>
<evidence type="ECO:0000313" key="4">
    <source>
        <dbReference type="Proteomes" id="UP000435112"/>
    </source>
</evidence>
<protein>
    <submittedName>
        <fullName evidence="2">Uncharacterized protein</fullName>
    </submittedName>
</protein>
<dbReference type="EMBL" id="QXFU01000603">
    <property type="protein sequence ID" value="KAE9027820.1"/>
    <property type="molecule type" value="Genomic_DNA"/>
</dbReference>
<dbReference type="Proteomes" id="UP000435112">
    <property type="component" value="Unassembled WGS sequence"/>
</dbReference>
<keyword evidence="3" id="KW-1185">Reference proteome</keyword>
<dbReference type="AlphaFoldDB" id="A0A6A4FTS1"/>
<accession>A0A6A4FTS1</accession>
<reference evidence="2 3" key="1">
    <citation type="submission" date="2018-08" db="EMBL/GenBank/DDBJ databases">
        <title>Genomic investigation of the strawberry pathogen Phytophthora fragariae indicates pathogenicity is determined by transcriptional variation in three key races.</title>
        <authorList>
            <person name="Adams T.M."/>
            <person name="Armitage A.D."/>
            <person name="Sobczyk M.K."/>
            <person name="Bates H.J."/>
            <person name="Dunwell J.M."/>
            <person name="Nellist C.F."/>
            <person name="Harrison R.J."/>
        </authorList>
    </citation>
    <scope>NUCLEOTIDE SEQUENCE [LARGE SCALE GENOMIC DNA]</scope>
    <source>
        <strain evidence="1 4">SCRP324</strain>
        <strain evidence="2 3">SCRP333</strain>
    </source>
</reference>
<dbReference type="Proteomes" id="UP000434957">
    <property type="component" value="Unassembled WGS sequence"/>
</dbReference>
<gene>
    <name evidence="1" type="ORF">PR002_g10570</name>
    <name evidence="2" type="ORF">PR003_g7506</name>
</gene>
<name>A0A6A4FTS1_9STRA</name>
<sequence>MYDDASCTAPATSVRMWQDLSCVPQKDHYNPVCKPDKSGFSVSDCRVGGSLTSSFQNTTDGAEVQTRCMKPKLTV</sequence>
<organism evidence="2 3">
    <name type="scientific">Phytophthora rubi</name>
    <dbReference type="NCBI Taxonomy" id="129364"/>
    <lineage>
        <taxon>Eukaryota</taxon>
        <taxon>Sar</taxon>
        <taxon>Stramenopiles</taxon>
        <taxon>Oomycota</taxon>
        <taxon>Peronosporomycetes</taxon>
        <taxon>Peronosporales</taxon>
        <taxon>Peronosporaceae</taxon>
        <taxon>Phytophthora</taxon>
    </lineage>
</organism>
<comment type="caution">
    <text evidence="2">The sequence shown here is derived from an EMBL/GenBank/DDBJ whole genome shotgun (WGS) entry which is preliminary data.</text>
</comment>
<proteinExistence type="predicted"/>
<evidence type="ECO:0000313" key="3">
    <source>
        <dbReference type="Proteomes" id="UP000434957"/>
    </source>
</evidence>